<dbReference type="STRING" id="847.BRW83_0619"/>
<dbReference type="InterPro" id="IPR012808">
    <property type="entry name" value="CHP02453"/>
</dbReference>
<dbReference type="EMBL" id="GG658170">
    <property type="protein sequence ID" value="EEO30454.1"/>
    <property type="molecule type" value="Genomic_DNA"/>
</dbReference>
<name>C3XB78_OXAFO</name>
<sequence length="222" mass="26447">MLNMPITENTLNFLIENRQENSKDWFHENRPAYTSDVLEPLTELVEALTPVMLDIDPHFETNPRVDKTISRIYRDTRFSRDKSLYRDVMWCGFQRPKIGKESHPGFFLEFSPYRFRYGCGFYQASTEKMRAIREKILDDSLSFLHAQSAFTNQSVFEMEGETFKKIHYRDQPLEKQNWLERRNIFFVHNSVDFPWLFAEDLASKLGENFTLLKPVYDFLLTA</sequence>
<dbReference type="PIRSF" id="PIRSF028451">
    <property type="entry name" value="UCP028451"/>
    <property type="match status" value="1"/>
</dbReference>
<proteinExistence type="predicted"/>
<evidence type="ECO:0000313" key="2">
    <source>
        <dbReference type="Proteomes" id="UP000005089"/>
    </source>
</evidence>
<accession>C3XB78</accession>
<gene>
    <name evidence="1" type="ORF">OFBG_01482</name>
</gene>
<dbReference type="HOGENOM" id="CLU_036742_2_1_4"/>
<organism evidence="1 2">
    <name type="scientific">Oxalobacter formigenes OXCC13</name>
    <dbReference type="NCBI Taxonomy" id="556269"/>
    <lineage>
        <taxon>Bacteria</taxon>
        <taxon>Pseudomonadati</taxon>
        <taxon>Pseudomonadota</taxon>
        <taxon>Betaproteobacteria</taxon>
        <taxon>Burkholderiales</taxon>
        <taxon>Oxalobacteraceae</taxon>
        <taxon>Oxalobacter</taxon>
    </lineage>
</organism>
<dbReference type="PANTHER" id="PTHR36452">
    <property type="entry name" value="CHROMOSOME 12, WHOLE GENOME SHOTGUN SEQUENCE"/>
    <property type="match status" value="1"/>
</dbReference>
<evidence type="ECO:0000313" key="1">
    <source>
        <dbReference type="EMBL" id="EEO30454.1"/>
    </source>
</evidence>
<dbReference type="AlphaFoldDB" id="C3XB78"/>
<dbReference type="Pfam" id="PF09365">
    <property type="entry name" value="DUF2461"/>
    <property type="match status" value="1"/>
</dbReference>
<reference evidence="1 2" key="1">
    <citation type="submission" date="2009-02" db="EMBL/GenBank/DDBJ databases">
        <title>The Genome Sequence of Oxalobacter formigenes OXCC13.</title>
        <authorList>
            <consortium name="The Broad Institute Genome Sequencing Platform"/>
            <person name="Ward D."/>
            <person name="Young S.K."/>
            <person name="Kodira C.D."/>
            <person name="Zeng Q."/>
            <person name="Koehrsen M."/>
            <person name="Alvarado L."/>
            <person name="Berlin A."/>
            <person name="Borenstein D."/>
            <person name="Chen Z."/>
            <person name="Engels R."/>
            <person name="Freedman E."/>
            <person name="Gellesch M."/>
            <person name="Goldberg J."/>
            <person name="Griggs A."/>
            <person name="Gujja S."/>
            <person name="Heiman D."/>
            <person name="Hepburn T."/>
            <person name="Howarth C."/>
            <person name="Jen D."/>
            <person name="Larson L."/>
            <person name="Lewis B."/>
            <person name="Mehta T."/>
            <person name="Park D."/>
            <person name="Pearson M."/>
            <person name="Roberts A."/>
            <person name="Saif S."/>
            <person name="Shea T."/>
            <person name="Shenoy N."/>
            <person name="Sisk P."/>
            <person name="Stolte C."/>
            <person name="Sykes S."/>
            <person name="Walk T."/>
            <person name="White J."/>
            <person name="Yandava C."/>
            <person name="Allison M.J."/>
            <person name="Lander E."/>
            <person name="Nusbaum C."/>
            <person name="Galagan J."/>
            <person name="Birren B."/>
        </authorList>
    </citation>
    <scope>NUCLEOTIDE SEQUENCE [LARGE SCALE GENOMIC DNA]</scope>
    <source>
        <strain evidence="1 2">OXCC13</strain>
    </source>
</reference>
<dbReference type="InterPro" id="IPR015996">
    <property type="entry name" value="UCP028451"/>
</dbReference>
<keyword evidence="2" id="KW-1185">Reference proteome</keyword>
<dbReference type="NCBIfam" id="TIGR02453">
    <property type="entry name" value="TIGR02453 family protein"/>
    <property type="match status" value="1"/>
</dbReference>
<dbReference type="Proteomes" id="UP000005089">
    <property type="component" value="Unassembled WGS sequence"/>
</dbReference>
<protein>
    <submittedName>
        <fullName evidence="1">TIGR02453 family protein</fullName>
    </submittedName>
</protein>
<dbReference type="PANTHER" id="PTHR36452:SF1">
    <property type="entry name" value="DUF2461 DOMAIN-CONTAINING PROTEIN"/>
    <property type="match status" value="1"/>
</dbReference>
<dbReference type="eggNOG" id="COG5587">
    <property type="taxonomic scope" value="Bacteria"/>
</dbReference>